<proteinExistence type="predicted"/>
<sequence length="295" mass="32308">MNDLIRDHAARVRSADPLIAGQEELPAKGDLLQVPNAVGRVLVDRLDPGGLHASWSPLIVHRLEARVASAAPSAAFGALLDRWLSRRRSDEPGQALSVSWPSRDTVPVRALALRGFAPITVVAVRRVGPGTVTASPTDFTIRPAVADDLEAMTTMYQRLVAYDSQFGWVTVRAFTGELLRQSLAEEALPLEWCWLAEQNGRTLGCVIVQPPARSRWIDRVVNDAPVAYLGAMYVEPWARGMGVGAALTEVAHGRAAAEGVSTMVLHHALPNPLSTPFWARRGYRPMITQWVRHLR</sequence>
<evidence type="ECO:0000259" key="3">
    <source>
        <dbReference type="PROSITE" id="PS51186"/>
    </source>
</evidence>
<reference evidence="5" key="1">
    <citation type="journal article" date="2019" name="Int. J. Syst. Evol. Microbiol.">
        <title>The Global Catalogue of Microorganisms (GCM) 10K type strain sequencing project: providing services to taxonomists for standard genome sequencing and annotation.</title>
        <authorList>
            <consortium name="The Broad Institute Genomics Platform"/>
            <consortium name="The Broad Institute Genome Sequencing Center for Infectious Disease"/>
            <person name="Wu L."/>
            <person name="Ma J."/>
        </authorList>
    </citation>
    <scope>NUCLEOTIDE SEQUENCE [LARGE SCALE GENOMIC DNA]</scope>
    <source>
        <strain evidence="5">CCUG 53903</strain>
    </source>
</reference>
<keyword evidence="5" id="KW-1185">Reference proteome</keyword>
<keyword evidence="2 4" id="KW-0012">Acyltransferase</keyword>
<dbReference type="SUPFAM" id="SSF55729">
    <property type="entry name" value="Acyl-CoA N-acyltransferases (Nat)"/>
    <property type="match status" value="1"/>
</dbReference>
<evidence type="ECO:0000256" key="2">
    <source>
        <dbReference type="ARBA" id="ARBA00023315"/>
    </source>
</evidence>
<organism evidence="4 5">
    <name type="scientific">Nonomuraea insulae</name>
    <dbReference type="NCBI Taxonomy" id="1616787"/>
    <lineage>
        <taxon>Bacteria</taxon>
        <taxon>Bacillati</taxon>
        <taxon>Actinomycetota</taxon>
        <taxon>Actinomycetes</taxon>
        <taxon>Streptosporangiales</taxon>
        <taxon>Streptosporangiaceae</taxon>
        <taxon>Nonomuraea</taxon>
    </lineage>
</organism>
<dbReference type="CDD" id="cd04301">
    <property type="entry name" value="NAT_SF"/>
    <property type="match status" value="1"/>
</dbReference>
<dbReference type="InterPro" id="IPR000182">
    <property type="entry name" value="GNAT_dom"/>
</dbReference>
<dbReference type="InterPro" id="IPR050832">
    <property type="entry name" value="Bact_Acetyltransf"/>
</dbReference>
<gene>
    <name evidence="4" type="ORF">ACFPZ3_22950</name>
</gene>
<comment type="caution">
    <text evidence="4">The sequence shown here is derived from an EMBL/GenBank/DDBJ whole genome shotgun (WGS) entry which is preliminary data.</text>
</comment>
<dbReference type="Proteomes" id="UP001596058">
    <property type="component" value="Unassembled WGS sequence"/>
</dbReference>
<accession>A0ABW1CNW7</accession>
<dbReference type="RefSeq" id="WP_379516251.1">
    <property type="nucleotide sequence ID" value="NZ_JBHSPA010000027.1"/>
</dbReference>
<evidence type="ECO:0000313" key="4">
    <source>
        <dbReference type="EMBL" id="MFC5826739.1"/>
    </source>
</evidence>
<dbReference type="PROSITE" id="PS51186">
    <property type="entry name" value="GNAT"/>
    <property type="match status" value="1"/>
</dbReference>
<dbReference type="Pfam" id="PF00583">
    <property type="entry name" value="Acetyltransf_1"/>
    <property type="match status" value="1"/>
</dbReference>
<dbReference type="EMBL" id="JBHSPA010000027">
    <property type="protein sequence ID" value="MFC5826739.1"/>
    <property type="molecule type" value="Genomic_DNA"/>
</dbReference>
<evidence type="ECO:0000256" key="1">
    <source>
        <dbReference type="ARBA" id="ARBA00022679"/>
    </source>
</evidence>
<dbReference type="Gene3D" id="3.40.630.30">
    <property type="match status" value="1"/>
</dbReference>
<keyword evidence="1 4" id="KW-0808">Transferase</keyword>
<dbReference type="GO" id="GO:0016746">
    <property type="term" value="F:acyltransferase activity"/>
    <property type="evidence" value="ECO:0007669"/>
    <property type="project" value="UniProtKB-KW"/>
</dbReference>
<protein>
    <submittedName>
        <fullName evidence="4">GNAT family N-acetyltransferase</fullName>
        <ecNumber evidence="4">2.3.-.-</ecNumber>
    </submittedName>
</protein>
<feature type="domain" description="N-acetyltransferase" evidence="3">
    <location>
        <begin position="139"/>
        <end position="295"/>
    </location>
</feature>
<dbReference type="InterPro" id="IPR016181">
    <property type="entry name" value="Acyl_CoA_acyltransferase"/>
</dbReference>
<dbReference type="EC" id="2.3.-.-" evidence="4"/>
<evidence type="ECO:0000313" key="5">
    <source>
        <dbReference type="Proteomes" id="UP001596058"/>
    </source>
</evidence>
<dbReference type="PANTHER" id="PTHR43877">
    <property type="entry name" value="AMINOALKYLPHOSPHONATE N-ACETYLTRANSFERASE-RELATED-RELATED"/>
    <property type="match status" value="1"/>
</dbReference>
<name>A0ABW1CNW7_9ACTN</name>